<reference evidence="1" key="1">
    <citation type="submission" date="2020-04" db="EMBL/GenBank/DDBJ databases">
        <title>Hybrid Assembly of Korean Phytophthora infestans isolates.</title>
        <authorList>
            <person name="Prokchorchik M."/>
            <person name="Lee Y."/>
            <person name="Seo J."/>
            <person name="Cho J.-H."/>
            <person name="Park Y.-E."/>
            <person name="Jang D.-C."/>
            <person name="Im J.-S."/>
            <person name="Choi J.-G."/>
            <person name="Park H.-J."/>
            <person name="Lee G.-B."/>
            <person name="Lee Y.-G."/>
            <person name="Hong S.-Y."/>
            <person name="Cho K."/>
            <person name="Sohn K.H."/>
        </authorList>
    </citation>
    <scope>NUCLEOTIDE SEQUENCE</scope>
    <source>
        <strain evidence="1">KR_1_A1</strain>
    </source>
</reference>
<evidence type="ECO:0000313" key="1">
    <source>
        <dbReference type="EMBL" id="KAF4038144.1"/>
    </source>
</evidence>
<organism evidence="1 2">
    <name type="scientific">Phytophthora infestans</name>
    <name type="common">Potato late blight agent</name>
    <name type="synonym">Botrytis infestans</name>
    <dbReference type="NCBI Taxonomy" id="4787"/>
    <lineage>
        <taxon>Eukaryota</taxon>
        <taxon>Sar</taxon>
        <taxon>Stramenopiles</taxon>
        <taxon>Oomycota</taxon>
        <taxon>Peronosporomycetes</taxon>
        <taxon>Peronosporales</taxon>
        <taxon>Peronosporaceae</taxon>
        <taxon>Phytophthora</taxon>
    </lineage>
</organism>
<protein>
    <recommendedName>
        <fullName evidence="3">M96 mating-specific protein family</fullName>
    </recommendedName>
</protein>
<proteinExistence type="predicted"/>
<comment type="caution">
    <text evidence="1">The sequence shown here is derived from an EMBL/GenBank/DDBJ whole genome shotgun (WGS) entry which is preliminary data.</text>
</comment>
<sequence length="367" mass="41225">MTLVGPRLHSSAQVSVDAEEIASVKAKLKVPGKNRSRDLHKMQLLELRVEAAGLQEQVEALQFMTSLEADSSCDFLSSDNRRLGAWQGLAKRQKKLRIEAEAEKGNLRVLIESQLKTITTLKKLFHKQATAQLLFAGLSRGLNANLVSVGSSHEYKVLEQLSHDLSNLFYDTDSVFQSKGLSAISSPFLQVNQQSLSASNTRIDFLKCDVLPFDYRFVAKAFMDKMTGNFKSEEDKHIPSTLKEKVVARATTLELERMKIRFRFTGYKYVEAKREVIVLSGQNEFFEAFGVAVDGVRYQERSWCVLSEVSPGLCLIQLCISVTLEAKPLLGGRREFIGTLCELLATFKQDMFDSVQQEVERALLRAS</sequence>
<dbReference type="EMBL" id="WSZM01000214">
    <property type="protein sequence ID" value="KAF4038144.1"/>
    <property type="molecule type" value="Genomic_DNA"/>
</dbReference>
<evidence type="ECO:0000313" key="2">
    <source>
        <dbReference type="Proteomes" id="UP000602510"/>
    </source>
</evidence>
<keyword evidence="2" id="KW-1185">Reference proteome</keyword>
<gene>
    <name evidence="1" type="ORF">GN244_ATG09729</name>
</gene>
<accession>A0A833T7B6</accession>
<dbReference type="Proteomes" id="UP000602510">
    <property type="component" value="Unassembled WGS sequence"/>
</dbReference>
<dbReference type="AlphaFoldDB" id="A0A833T7B6"/>
<evidence type="ECO:0008006" key="3">
    <source>
        <dbReference type="Google" id="ProtNLM"/>
    </source>
</evidence>
<name>A0A833T7B6_PHYIN</name>